<proteinExistence type="predicted"/>
<sequence length="532" mass="58472">MSDQKQATTVDPSDPRQTMQLCADLISGLLRRTDPQDPDLLNAHAACTRWLDSNSLPKLVKQIPPHEHAPNSAATLPAPQAGARWSHVPVELLRRILRLRRAAGPKRTTAARDMSACSLVCRTWEPTVSDVLWESVVVTSESQFIDLVQASASSSARLGRGRERAGGIRFLQFESLVHWRVPRETCWRFWKKLRGLRGLKLTWPSKGVEGKADRLVERVLRPLLGDLLPGLNVNSPLLTALDVPTLNNWAVETIQDPAELTEVAGTISRLAFLRMPYLDTSNPHEILYAALGPALRFWAPDSCLGDAAEITATSLPHLECIEFPAPDGEIFDDQPGPSVSTAFMHKLASLQPPLRQVILRGSLLESEAILTTLLTACPTIQEIDLAGCEPISDKTLAALENHPPLYSLDLSYLSDLPTTCIASLLRARGSKLRFLGLPMSSVPALFASYAPSLEHIALSNPGSDFPGGTMQLAKDIVGSCPRLKRFTKQELKTDPDFDRVRAFFYGLRVQCPLFESSRLLMPDALQVAGEVL</sequence>
<evidence type="ECO:0000313" key="2">
    <source>
        <dbReference type="Proteomes" id="UP000269721"/>
    </source>
</evidence>
<evidence type="ECO:0008006" key="3">
    <source>
        <dbReference type="Google" id="ProtNLM"/>
    </source>
</evidence>
<keyword evidence="2" id="KW-1185">Reference proteome</keyword>
<dbReference type="EMBL" id="KZ996598">
    <property type="protein sequence ID" value="RKO88616.1"/>
    <property type="molecule type" value="Genomic_DNA"/>
</dbReference>
<dbReference type="InterPro" id="IPR032675">
    <property type="entry name" value="LRR_dom_sf"/>
</dbReference>
<dbReference type="OrthoDB" id="10257471at2759"/>
<gene>
    <name evidence="1" type="ORF">BDK51DRAFT_52877</name>
</gene>
<organism evidence="1 2">
    <name type="scientific">Blyttiomyces helicus</name>
    <dbReference type="NCBI Taxonomy" id="388810"/>
    <lineage>
        <taxon>Eukaryota</taxon>
        <taxon>Fungi</taxon>
        <taxon>Fungi incertae sedis</taxon>
        <taxon>Chytridiomycota</taxon>
        <taxon>Chytridiomycota incertae sedis</taxon>
        <taxon>Chytridiomycetes</taxon>
        <taxon>Chytridiomycetes incertae sedis</taxon>
        <taxon>Blyttiomyces</taxon>
    </lineage>
</organism>
<dbReference type="Gene3D" id="3.80.10.10">
    <property type="entry name" value="Ribonuclease Inhibitor"/>
    <property type="match status" value="1"/>
</dbReference>
<dbReference type="SUPFAM" id="SSF52047">
    <property type="entry name" value="RNI-like"/>
    <property type="match status" value="1"/>
</dbReference>
<protein>
    <recommendedName>
        <fullName evidence="3">F-box domain-containing protein</fullName>
    </recommendedName>
</protein>
<dbReference type="Proteomes" id="UP000269721">
    <property type="component" value="Unassembled WGS sequence"/>
</dbReference>
<dbReference type="AlphaFoldDB" id="A0A4P9WE20"/>
<evidence type="ECO:0000313" key="1">
    <source>
        <dbReference type="EMBL" id="RKO88616.1"/>
    </source>
</evidence>
<reference evidence="2" key="1">
    <citation type="journal article" date="2018" name="Nat. Microbiol.">
        <title>Leveraging single-cell genomics to expand the fungal tree of life.</title>
        <authorList>
            <person name="Ahrendt S.R."/>
            <person name="Quandt C.A."/>
            <person name="Ciobanu D."/>
            <person name="Clum A."/>
            <person name="Salamov A."/>
            <person name="Andreopoulos B."/>
            <person name="Cheng J.F."/>
            <person name="Woyke T."/>
            <person name="Pelin A."/>
            <person name="Henrissat B."/>
            <person name="Reynolds N.K."/>
            <person name="Benny G.L."/>
            <person name="Smith M.E."/>
            <person name="James T.Y."/>
            <person name="Grigoriev I.V."/>
        </authorList>
    </citation>
    <scope>NUCLEOTIDE SEQUENCE [LARGE SCALE GENOMIC DNA]</scope>
</reference>
<accession>A0A4P9WE20</accession>
<name>A0A4P9WE20_9FUNG</name>